<name>A0A517SYZ1_9BACT</name>
<keyword evidence="2" id="KW-1185">Reference proteome</keyword>
<sequence>MTTGFVRMGLTVSDASVPAWLQTNIGNRYHRASFWQSDSEPDAVGRVLRRKADTIRSVIRTLHSLIHPAQH</sequence>
<gene>
    <name evidence="1" type="ORF">SV7mr_38370</name>
</gene>
<dbReference type="EMBL" id="CP036272">
    <property type="protein sequence ID" value="QDT61302.1"/>
    <property type="molecule type" value="Genomic_DNA"/>
</dbReference>
<dbReference type="AlphaFoldDB" id="A0A517SYZ1"/>
<reference evidence="1 2" key="1">
    <citation type="submission" date="2019-02" db="EMBL/GenBank/DDBJ databases">
        <title>Deep-cultivation of Planctomycetes and their phenomic and genomic characterization uncovers novel biology.</title>
        <authorList>
            <person name="Wiegand S."/>
            <person name="Jogler M."/>
            <person name="Boedeker C."/>
            <person name="Pinto D."/>
            <person name="Vollmers J."/>
            <person name="Rivas-Marin E."/>
            <person name="Kohn T."/>
            <person name="Peeters S.H."/>
            <person name="Heuer A."/>
            <person name="Rast P."/>
            <person name="Oberbeckmann S."/>
            <person name="Bunk B."/>
            <person name="Jeske O."/>
            <person name="Meyerdierks A."/>
            <person name="Storesund J.E."/>
            <person name="Kallscheuer N."/>
            <person name="Luecker S."/>
            <person name="Lage O.M."/>
            <person name="Pohl T."/>
            <person name="Merkel B.J."/>
            <person name="Hornburger P."/>
            <person name="Mueller R.-W."/>
            <person name="Bruemmer F."/>
            <person name="Labrenz M."/>
            <person name="Spormann A.M."/>
            <person name="Op den Camp H."/>
            <person name="Overmann J."/>
            <person name="Amann R."/>
            <person name="Jetten M.S.M."/>
            <person name="Mascher T."/>
            <person name="Medema M.H."/>
            <person name="Devos D.P."/>
            <person name="Kaster A.-K."/>
            <person name="Ovreas L."/>
            <person name="Rohde M."/>
            <person name="Galperin M.Y."/>
            <person name="Jogler C."/>
        </authorList>
    </citation>
    <scope>NUCLEOTIDE SEQUENCE [LARGE SCALE GENOMIC DNA]</scope>
    <source>
        <strain evidence="1 2">SV_7m_r</strain>
    </source>
</reference>
<dbReference type="Proteomes" id="UP000315003">
    <property type="component" value="Chromosome"/>
</dbReference>
<evidence type="ECO:0000313" key="2">
    <source>
        <dbReference type="Proteomes" id="UP000315003"/>
    </source>
</evidence>
<organism evidence="1 2">
    <name type="scientific">Stieleria bergensis</name>
    <dbReference type="NCBI Taxonomy" id="2528025"/>
    <lineage>
        <taxon>Bacteria</taxon>
        <taxon>Pseudomonadati</taxon>
        <taxon>Planctomycetota</taxon>
        <taxon>Planctomycetia</taxon>
        <taxon>Pirellulales</taxon>
        <taxon>Pirellulaceae</taxon>
        <taxon>Stieleria</taxon>
    </lineage>
</organism>
<accession>A0A517SYZ1</accession>
<protein>
    <submittedName>
        <fullName evidence="1">Uncharacterized protein</fullName>
    </submittedName>
</protein>
<proteinExistence type="predicted"/>
<evidence type="ECO:0000313" key="1">
    <source>
        <dbReference type="EMBL" id="QDT61302.1"/>
    </source>
</evidence>